<dbReference type="AlphaFoldDB" id="A0A0R3TJX6"/>
<organism evidence="7">
    <name type="scientific">Rodentolepis nana</name>
    <name type="common">Dwarf tapeworm</name>
    <name type="synonym">Hymenolepis nana</name>
    <dbReference type="NCBI Taxonomy" id="102285"/>
    <lineage>
        <taxon>Eukaryota</taxon>
        <taxon>Metazoa</taxon>
        <taxon>Spiralia</taxon>
        <taxon>Lophotrochozoa</taxon>
        <taxon>Platyhelminthes</taxon>
        <taxon>Cestoda</taxon>
        <taxon>Eucestoda</taxon>
        <taxon>Cyclophyllidea</taxon>
        <taxon>Hymenolepididae</taxon>
        <taxon>Rodentolepis</taxon>
    </lineage>
</organism>
<proteinExistence type="predicted"/>
<gene>
    <name evidence="5" type="ORF">HNAJ_LOCUS7418</name>
</gene>
<dbReference type="GO" id="GO:0000981">
    <property type="term" value="F:DNA-binding transcription factor activity, RNA polymerase II-specific"/>
    <property type="evidence" value="ECO:0007669"/>
    <property type="project" value="TreeGrafter"/>
</dbReference>
<evidence type="ECO:0000313" key="7">
    <source>
        <dbReference type="WBParaSite" id="HNAJ_0000742201-mRNA-1"/>
    </source>
</evidence>
<dbReference type="EMBL" id="UZAE01012048">
    <property type="protein sequence ID" value="VDO03278.1"/>
    <property type="molecule type" value="Genomic_DNA"/>
</dbReference>
<dbReference type="InterPro" id="IPR009057">
    <property type="entry name" value="Homeodomain-like_sf"/>
</dbReference>
<protein>
    <submittedName>
        <fullName evidence="7">Homeobox domain-containing protein</fullName>
    </submittedName>
</protein>
<reference evidence="5 6" key="2">
    <citation type="submission" date="2018-11" db="EMBL/GenBank/DDBJ databases">
        <authorList>
            <consortium name="Pathogen Informatics"/>
        </authorList>
    </citation>
    <scope>NUCLEOTIDE SEQUENCE [LARGE SCALE GENOMIC DNA]</scope>
</reference>
<keyword evidence="2 3" id="KW-0539">Nucleus</keyword>
<dbReference type="WBParaSite" id="HNAJ_0000742201-mRNA-1">
    <property type="protein sequence ID" value="HNAJ_0000742201-mRNA-1"/>
    <property type="gene ID" value="HNAJ_0000742201"/>
</dbReference>
<evidence type="ECO:0000256" key="2">
    <source>
        <dbReference type="PROSITE-ProRule" id="PRU00108"/>
    </source>
</evidence>
<keyword evidence="2 3" id="KW-0238">DNA-binding</keyword>
<evidence type="ECO:0000256" key="3">
    <source>
        <dbReference type="RuleBase" id="RU000682"/>
    </source>
</evidence>
<dbReference type="InterPro" id="IPR001356">
    <property type="entry name" value="HD"/>
</dbReference>
<dbReference type="PANTHER" id="PTHR24340">
    <property type="entry name" value="HOMEOBOX PROTEIN NKX"/>
    <property type="match status" value="1"/>
</dbReference>
<evidence type="ECO:0000256" key="1">
    <source>
        <dbReference type="ARBA" id="ARBA00004123"/>
    </source>
</evidence>
<dbReference type="GO" id="GO:0005634">
    <property type="term" value="C:nucleus"/>
    <property type="evidence" value="ECO:0007669"/>
    <property type="project" value="UniProtKB-SubCell"/>
</dbReference>
<keyword evidence="2 3" id="KW-0371">Homeobox</keyword>
<dbReference type="SUPFAM" id="SSF46689">
    <property type="entry name" value="Homeodomain-like"/>
    <property type="match status" value="1"/>
</dbReference>
<dbReference type="Proteomes" id="UP000278807">
    <property type="component" value="Unassembled WGS sequence"/>
</dbReference>
<dbReference type="Gene3D" id="1.10.10.60">
    <property type="entry name" value="Homeodomain-like"/>
    <property type="match status" value="1"/>
</dbReference>
<dbReference type="STRING" id="102285.A0A0R3TJX6"/>
<evidence type="ECO:0000259" key="4">
    <source>
        <dbReference type="PROSITE" id="PS50071"/>
    </source>
</evidence>
<dbReference type="PROSITE" id="PS50071">
    <property type="entry name" value="HOMEOBOX_2"/>
    <property type="match status" value="1"/>
</dbReference>
<comment type="subcellular location">
    <subcellularLocation>
        <location evidence="1 2 3">Nucleus</location>
    </subcellularLocation>
</comment>
<reference evidence="7" key="1">
    <citation type="submission" date="2017-02" db="UniProtKB">
        <authorList>
            <consortium name="WormBaseParasite"/>
        </authorList>
    </citation>
    <scope>IDENTIFICATION</scope>
</reference>
<keyword evidence="6" id="KW-1185">Reference proteome</keyword>
<accession>A0A0R3TJX6</accession>
<dbReference type="GO" id="GO:0000978">
    <property type="term" value="F:RNA polymerase II cis-regulatory region sequence-specific DNA binding"/>
    <property type="evidence" value="ECO:0007669"/>
    <property type="project" value="TreeGrafter"/>
</dbReference>
<evidence type="ECO:0000313" key="6">
    <source>
        <dbReference type="Proteomes" id="UP000278807"/>
    </source>
</evidence>
<dbReference type="InterPro" id="IPR050394">
    <property type="entry name" value="Homeobox_NK-like"/>
</dbReference>
<evidence type="ECO:0000313" key="5">
    <source>
        <dbReference type="EMBL" id="VDO03278.1"/>
    </source>
</evidence>
<dbReference type="Pfam" id="PF00046">
    <property type="entry name" value="Homeodomain"/>
    <property type="match status" value="1"/>
</dbReference>
<name>A0A0R3TJX6_RODNA</name>
<sequence length="116" mass="13890">MDSHSNKQYFSLPEIDFCFDQFSILTSQHFQKQYSEFMQSQNSTILNTQEFGHSTIQQKKEIFKSSVNGYPKRRVLFTKFQIKELERRFRDQHYLSAEERETLADRIGLTPNQVLQ</sequence>
<dbReference type="CDD" id="cd00086">
    <property type="entry name" value="homeodomain"/>
    <property type="match status" value="1"/>
</dbReference>
<feature type="domain" description="Homeobox" evidence="4">
    <location>
        <begin position="68"/>
        <end position="116"/>
    </location>
</feature>
<dbReference type="GO" id="GO:0030154">
    <property type="term" value="P:cell differentiation"/>
    <property type="evidence" value="ECO:0007669"/>
    <property type="project" value="TreeGrafter"/>
</dbReference>
<dbReference type="SMART" id="SM00389">
    <property type="entry name" value="HOX"/>
    <property type="match status" value="1"/>
</dbReference>
<dbReference type="OrthoDB" id="3137333at2759"/>